<feature type="non-terminal residue" evidence="1">
    <location>
        <position position="23"/>
    </location>
</feature>
<dbReference type="AlphaFoldDB" id="A0A382BIY9"/>
<accession>A0A382BIY9</accession>
<name>A0A382BIY9_9ZZZZ</name>
<sequence>MEKKSPRIVVVGGGSGSAVALNG</sequence>
<gene>
    <name evidence="1" type="ORF">METZ01_LOCUS166443</name>
</gene>
<protein>
    <submittedName>
        <fullName evidence="1">Uncharacterized protein</fullName>
    </submittedName>
</protein>
<dbReference type="EMBL" id="UINC01029965">
    <property type="protein sequence ID" value="SVB13589.1"/>
    <property type="molecule type" value="Genomic_DNA"/>
</dbReference>
<proteinExistence type="predicted"/>
<reference evidence="1" key="1">
    <citation type="submission" date="2018-05" db="EMBL/GenBank/DDBJ databases">
        <authorList>
            <person name="Lanie J.A."/>
            <person name="Ng W.-L."/>
            <person name="Kazmierczak K.M."/>
            <person name="Andrzejewski T.M."/>
            <person name="Davidsen T.M."/>
            <person name="Wayne K.J."/>
            <person name="Tettelin H."/>
            <person name="Glass J.I."/>
            <person name="Rusch D."/>
            <person name="Podicherti R."/>
            <person name="Tsui H.-C.T."/>
            <person name="Winkler M.E."/>
        </authorList>
    </citation>
    <scope>NUCLEOTIDE SEQUENCE</scope>
</reference>
<evidence type="ECO:0000313" key="1">
    <source>
        <dbReference type="EMBL" id="SVB13589.1"/>
    </source>
</evidence>
<organism evidence="1">
    <name type="scientific">marine metagenome</name>
    <dbReference type="NCBI Taxonomy" id="408172"/>
    <lineage>
        <taxon>unclassified sequences</taxon>
        <taxon>metagenomes</taxon>
        <taxon>ecological metagenomes</taxon>
    </lineage>
</organism>